<reference evidence="2" key="1">
    <citation type="journal article" name="DNA Res.">
        <title>The physiological potential of anammox bacteria as revealed by their core genome structure.</title>
        <authorList>
            <person name="Okubo T."/>
            <person name="Toyoda A."/>
            <person name="Fukuhara K."/>
            <person name="Uchiyama I."/>
            <person name="Harigaya Y."/>
            <person name="Kuroiwa M."/>
            <person name="Suzuki T."/>
            <person name="Murakami Y."/>
            <person name="Suwa Y."/>
            <person name="Takami H."/>
        </authorList>
    </citation>
    <scope>NUCLEOTIDE SEQUENCE</scope>
    <source>
        <strain evidence="2">317325-2</strain>
    </source>
</reference>
<dbReference type="SUPFAM" id="SSF49899">
    <property type="entry name" value="Concanavalin A-like lectins/glucanases"/>
    <property type="match status" value="1"/>
</dbReference>
<dbReference type="Gene3D" id="1.25.40.10">
    <property type="entry name" value="Tetratricopeptide repeat domain"/>
    <property type="match status" value="1"/>
</dbReference>
<dbReference type="SUPFAM" id="SSF46894">
    <property type="entry name" value="C-terminal effector domain of the bipartite response regulators"/>
    <property type="match status" value="1"/>
</dbReference>
<dbReference type="InterPro" id="IPR005158">
    <property type="entry name" value="BTAD"/>
</dbReference>
<dbReference type="InterPro" id="IPR056573">
    <property type="entry name" value="Lectin_L-type_dom"/>
</dbReference>
<evidence type="ECO:0000313" key="2">
    <source>
        <dbReference type="EMBL" id="BBO22560.1"/>
    </source>
</evidence>
<dbReference type="GO" id="GO:0006355">
    <property type="term" value="P:regulation of DNA-templated transcription"/>
    <property type="evidence" value="ECO:0007669"/>
    <property type="project" value="InterPro"/>
</dbReference>
<dbReference type="KEGG" id="npy:NPRO_01550"/>
<organism evidence="2 3">
    <name type="scientific">Candidatus Nitrosymbiomonas proteolyticus</name>
    <dbReference type="NCBI Taxonomy" id="2608984"/>
    <lineage>
        <taxon>Bacteria</taxon>
        <taxon>Bacillati</taxon>
        <taxon>Armatimonadota</taxon>
        <taxon>Armatimonadota incertae sedis</taxon>
        <taxon>Candidatus Nitrosymbiomonas</taxon>
    </lineage>
</organism>
<dbReference type="SUPFAM" id="SSF48452">
    <property type="entry name" value="TPR-like"/>
    <property type="match status" value="1"/>
</dbReference>
<dbReference type="Proteomes" id="UP000662873">
    <property type="component" value="Chromosome"/>
</dbReference>
<sequence length="550" mass="60269">MNPTEVRIELFDGLRVVSQGRKLEFTRRQTGLLLAHLGLGLGRSLSREELICLLWPDDDAATSRQRLRQRLHVLKSTLNRWVPGAGAVVVSDAEEVLLDSAVCSSDWGDFAESMRKGRSALEPDQARESFRNAVGLAQGPLLRGFYHDSVASARMHADDELQVALNWLVKDALSSNELDHVAEDCRRLLALDELSEQSHLLSMRAWGRLGRSSAVERQCAQWKRLAKDDLGVEPSLEFVEGYELALSESRQAPKLSKPSPLVKTESLLPKPVSDLVPLTASQPTSRRRPHSGWLALSVLLILSIAVAVLLANSRSGTPVPSASKVDFGKGWTSDRDLSVHFGQAYGKGFKGPRIENGVLVLSDGFTGISSSVWWRQRVNTRVFTSKFRFRAKNPPGNPGGLADGFAFVLQDDGLDALGAGGMDLGCGGIVQSAAVFFDFYAPEAAHGPKGIYWGVSLNGASPIAGRFADVDFEIDAEFEVTVTYDGEHTVQMHMRNLKSQKSDTIELKRRINSLFPEGLAFVGFTAGTGMGWSRVEILDWEFISGQLPQK</sequence>
<dbReference type="InterPro" id="IPR011990">
    <property type="entry name" value="TPR-like_helical_dom_sf"/>
</dbReference>
<dbReference type="Gene3D" id="1.10.10.10">
    <property type="entry name" value="Winged helix-like DNA-binding domain superfamily/Winged helix DNA-binding domain"/>
    <property type="match status" value="1"/>
</dbReference>
<protein>
    <recommendedName>
        <fullName evidence="1">Bacterial transcriptional activator domain-containing protein</fullName>
    </recommendedName>
</protein>
<dbReference type="Gene3D" id="2.60.120.200">
    <property type="match status" value="1"/>
</dbReference>
<gene>
    <name evidence="2" type="ORF">NPRO_01550</name>
</gene>
<dbReference type="SMART" id="SM01043">
    <property type="entry name" value="BTAD"/>
    <property type="match status" value="1"/>
</dbReference>
<evidence type="ECO:0000259" key="1">
    <source>
        <dbReference type="SMART" id="SM01043"/>
    </source>
</evidence>
<dbReference type="GO" id="GO:0003677">
    <property type="term" value="F:DNA binding"/>
    <property type="evidence" value="ECO:0007669"/>
    <property type="project" value="InterPro"/>
</dbReference>
<dbReference type="Pfam" id="PF03704">
    <property type="entry name" value="BTAD"/>
    <property type="match status" value="1"/>
</dbReference>
<dbReference type="InterPro" id="IPR051677">
    <property type="entry name" value="AfsR-DnrI-RedD_regulator"/>
</dbReference>
<dbReference type="CDD" id="cd01951">
    <property type="entry name" value="lectin_L-type"/>
    <property type="match status" value="1"/>
</dbReference>
<evidence type="ECO:0000313" key="3">
    <source>
        <dbReference type="Proteomes" id="UP000662873"/>
    </source>
</evidence>
<dbReference type="InterPro" id="IPR036388">
    <property type="entry name" value="WH-like_DNA-bd_sf"/>
</dbReference>
<accession>A0A809R4Q3</accession>
<feature type="domain" description="Bacterial transcriptional activator" evidence="1">
    <location>
        <begin position="105"/>
        <end position="246"/>
    </location>
</feature>
<dbReference type="PANTHER" id="PTHR35807">
    <property type="entry name" value="TRANSCRIPTIONAL REGULATOR REDD-RELATED"/>
    <property type="match status" value="1"/>
</dbReference>
<dbReference type="EMBL" id="AP021858">
    <property type="protein sequence ID" value="BBO22560.1"/>
    <property type="molecule type" value="Genomic_DNA"/>
</dbReference>
<proteinExistence type="predicted"/>
<dbReference type="InterPro" id="IPR016032">
    <property type="entry name" value="Sig_transdc_resp-reg_C-effctor"/>
</dbReference>
<name>A0A809R4Q3_9BACT</name>
<dbReference type="InterPro" id="IPR013320">
    <property type="entry name" value="ConA-like_dom_sf"/>
</dbReference>
<dbReference type="AlphaFoldDB" id="A0A809R4Q3"/>